<dbReference type="CDD" id="cd03419">
    <property type="entry name" value="GRX_GRXh_1_2_like"/>
    <property type="match status" value="1"/>
</dbReference>
<gene>
    <name evidence="5" type="ORF">FJAP1339_LOCUS5805</name>
</gene>
<dbReference type="AlphaFoldDB" id="A0A7S2UYR5"/>
<dbReference type="PROSITE" id="PS51819">
    <property type="entry name" value="VOC"/>
    <property type="match status" value="2"/>
</dbReference>
<dbReference type="InterPro" id="IPR011767">
    <property type="entry name" value="GLR_AS"/>
</dbReference>
<dbReference type="Pfam" id="PF21701">
    <property type="entry name" value="GLOD4_C"/>
    <property type="match status" value="1"/>
</dbReference>
<dbReference type="PROSITE" id="PS00195">
    <property type="entry name" value="GLUTAREDOXIN_1"/>
    <property type="match status" value="1"/>
</dbReference>
<dbReference type="SUPFAM" id="SSF52833">
    <property type="entry name" value="Thioredoxin-like"/>
    <property type="match status" value="1"/>
</dbReference>
<keyword evidence="1" id="KW-1015">Disulfide bond</keyword>
<feature type="chain" id="PRO_5031345729" description="VOC domain-containing protein" evidence="3">
    <location>
        <begin position="20"/>
        <end position="489"/>
    </location>
</feature>
<feature type="signal peptide" evidence="3">
    <location>
        <begin position="1"/>
        <end position="19"/>
    </location>
</feature>
<dbReference type="EMBL" id="HBHR01011978">
    <property type="protein sequence ID" value="CAD9863302.1"/>
    <property type="molecule type" value="Transcribed_RNA"/>
</dbReference>
<dbReference type="Pfam" id="PF00462">
    <property type="entry name" value="Glutaredoxin"/>
    <property type="match status" value="1"/>
</dbReference>
<dbReference type="Gene3D" id="3.40.30.10">
    <property type="entry name" value="Glutaredoxin"/>
    <property type="match status" value="1"/>
</dbReference>
<dbReference type="InterPro" id="IPR037523">
    <property type="entry name" value="VOC_core"/>
</dbReference>
<evidence type="ECO:0000256" key="3">
    <source>
        <dbReference type="SAM" id="SignalP"/>
    </source>
</evidence>
<evidence type="ECO:0000256" key="2">
    <source>
        <dbReference type="ARBA" id="ARBA00023284"/>
    </source>
</evidence>
<name>A0A7S2UYR5_9STRA</name>
<dbReference type="InterPro" id="IPR002109">
    <property type="entry name" value="Glutaredoxin"/>
</dbReference>
<keyword evidence="2" id="KW-0676">Redox-active center</keyword>
<dbReference type="SUPFAM" id="SSF54593">
    <property type="entry name" value="Glyoxalase/Bleomycin resistance protein/Dihydroxybiphenyl dioxygenase"/>
    <property type="match status" value="1"/>
</dbReference>
<dbReference type="InterPro" id="IPR036249">
    <property type="entry name" value="Thioredoxin-like_sf"/>
</dbReference>
<evidence type="ECO:0000256" key="1">
    <source>
        <dbReference type="ARBA" id="ARBA00023157"/>
    </source>
</evidence>
<reference evidence="5" key="1">
    <citation type="submission" date="2021-01" db="EMBL/GenBank/DDBJ databases">
        <authorList>
            <person name="Corre E."/>
            <person name="Pelletier E."/>
            <person name="Niang G."/>
            <person name="Scheremetjew M."/>
            <person name="Finn R."/>
            <person name="Kale V."/>
            <person name="Holt S."/>
            <person name="Cochrane G."/>
            <person name="Meng A."/>
            <person name="Brown T."/>
            <person name="Cohen L."/>
        </authorList>
    </citation>
    <scope>NUCLEOTIDE SEQUENCE</scope>
    <source>
        <strain evidence="5">CCMP1661</strain>
    </source>
</reference>
<dbReference type="PROSITE" id="PS51354">
    <property type="entry name" value="GLUTAREDOXIN_2"/>
    <property type="match status" value="1"/>
</dbReference>
<dbReference type="InterPro" id="IPR029068">
    <property type="entry name" value="Glyas_Bleomycin-R_OHBP_Dase"/>
</dbReference>
<protein>
    <recommendedName>
        <fullName evidence="4">VOC domain-containing protein</fullName>
    </recommendedName>
</protein>
<organism evidence="5">
    <name type="scientific">Fibrocapsa japonica</name>
    <dbReference type="NCBI Taxonomy" id="94617"/>
    <lineage>
        <taxon>Eukaryota</taxon>
        <taxon>Sar</taxon>
        <taxon>Stramenopiles</taxon>
        <taxon>Ochrophyta</taxon>
        <taxon>Raphidophyceae</taxon>
        <taxon>Chattonellales</taxon>
        <taxon>Chattonellaceae</taxon>
        <taxon>Fibrocapsa</taxon>
    </lineage>
</organism>
<dbReference type="PANTHER" id="PTHR46466:SF1">
    <property type="entry name" value="GLYOXALASE DOMAIN-CONTAINING PROTEIN 4"/>
    <property type="match status" value="1"/>
</dbReference>
<dbReference type="InterPro" id="IPR043193">
    <property type="entry name" value="GLOD4"/>
</dbReference>
<dbReference type="PANTHER" id="PTHR46466">
    <property type="entry name" value="GLYOXALASE DOMAIN-CONTAINING PROTEIN 4"/>
    <property type="match status" value="1"/>
</dbReference>
<dbReference type="PRINTS" id="PR00160">
    <property type="entry name" value="GLUTAREDOXIN"/>
</dbReference>
<sequence>MYSTLRSAFFLSSLAASAAFRSTTLPHNFALTKGAYTGLVGVKAPYSRSSYRLNAVSVSNDLSENWTKPGYRRPLHWVFKIGSLDDSLKFYEELFGMHVHRHEEFASGCEATCNGPYGGAWSKTMIGFGKEETNFALELTYNYGIDSYEAGDDYRYIAVNSKCLKADPEELGYPVTKDEAGNRLVASPDGYKYLLVDAENQPEEEPFLFASIHVADLKKAVEFHRDILGATVLEAKDVPGALGTPNSAVICFDKNPGPRDVKLELVELGSEVNHALAPGRFATETEDGAPDYIAEKVKAVGGTILHGPIKLQPHGEEVVIVADPDGHEYCFVDSRGYTNCVNVSYQEGGRSVDWDFRTKLEAAARSGESAKLEVAKVSAGDYDKKTMKEKLEKMTKKSPVVIFSQTSCPFCKKAKDLLTDLGASYETVEVDTLGTEGMALRVELAELTGESSVPRIFVGGKCVGGFSDGLEELADSGKLEGMLKEAGSL</sequence>
<accession>A0A7S2UYR5</accession>
<evidence type="ECO:0000259" key="4">
    <source>
        <dbReference type="PROSITE" id="PS51819"/>
    </source>
</evidence>
<proteinExistence type="predicted"/>
<dbReference type="InterPro" id="IPR014025">
    <property type="entry name" value="Glutaredoxin_subgr"/>
</dbReference>
<feature type="domain" description="VOC" evidence="4">
    <location>
        <begin position="73"/>
        <end position="198"/>
    </location>
</feature>
<evidence type="ECO:0000313" key="5">
    <source>
        <dbReference type="EMBL" id="CAD9863302.1"/>
    </source>
</evidence>
<dbReference type="Gene3D" id="3.10.180.10">
    <property type="entry name" value="2,3-Dihydroxybiphenyl 1,2-Dioxygenase, domain 1"/>
    <property type="match status" value="2"/>
</dbReference>
<keyword evidence="3" id="KW-0732">Signal</keyword>
<feature type="domain" description="VOC" evidence="4">
    <location>
        <begin position="206"/>
        <end position="334"/>
    </location>
</feature>